<keyword evidence="3" id="KW-1185">Reference proteome</keyword>
<evidence type="ECO:0000313" key="2">
    <source>
        <dbReference type="EnsemblPlants" id="Bo5g034390.1"/>
    </source>
</evidence>
<dbReference type="InterPro" id="IPR013187">
    <property type="entry name" value="F-box-assoc_dom_typ3"/>
</dbReference>
<sequence length="255" mass="29535">MRRTVTLRHPKREWSYTTRFLGFDPLDGTYKVLSMPCYHRSEGENRPLVLTLNGDNQESWRLLQEITEHIPCSSGQCINGVMYYFASLKLDLTDYILVSFHVRSEKMSMIKAPWKLACVRKIFLVVYHGKLACVSSKASGVTKFDDIKIWILEDAEKHEWSYKNIHLPFLCYDPISHACLDLKGVNDAGELIYVPLELVNPVRLLYYDPNRNSYRRVVVEGLVDDQFRRPNGLGDDDVLRTLAVYSNHIKTLMSL</sequence>
<accession>A0A0D3CC33</accession>
<reference evidence="2" key="2">
    <citation type="submission" date="2015-03" db="UniProtKB">
        <authorList>
            <consortium name="EnsemblPlants"/>
        </authorList>
    </citation>
    <scope>IDENTIFICATION</scope>
</reference>
<organism evidence="2 3">
    <name type="scientific">Brassica oleracea var. oleracea</name>
    <dbReference type="NCBI Taxonomy" id="109376"/>
    <lineage>
        <taxon>Eukaryota</taxon>
        <taxon>Viridiplantae</taxon>
        <taxon>Streptophyta</taxon>
        <taxon>Embryophyta</taxon>
        <taxon>Tracheophyta</taxon>
        <taxon>Spermatophyta</taxon>
        <taxon>Magnoliopsida</taxon>
        <taxon>eudicotyledons</taxon>
        <taxon>Gunneridae</taxon>
        <taxon>Pentapetalae</taxon>
        <taxon>rosids</taxon>
        <taxon>malvids</taxon>
        <taxon>Brassicales</taxon>
        <taxon>Brassicaceae</taxon>
        <taxon>Brassiceae</taxon>
        <taxon>Brassica</taxon>
    </lineage>
</organism>
<feature type="domain" description="F-box associated beta-propeller type 3" evidence="1">
    <location>
        <begin position="1"/>
        <end position="236"/>
    </location>
</feature>
<dbReference type="HOGENOM" id="CLU_027176_9_0_1"/>
<dbReference type="Gramene" id="Bo5g034390.1">
    <property type="protein sequence ID" value="Bo5g034390.1"/>
    <property type="gene ID" value="Bo5g034390"/>
</dbReference>
<evidence type="ECO:0000259" key="1">
    <source>
        <dbReference type="Pfam" id="PF08268"/>
    </source>
</evidence>
<proteinExistence type="predicted"/>
<dbReference type="AlphaFoldDB" id="A0A0D3CC33"/>
<evidence type="ECO:0000313" key="3">
    <source>
        <dbReference type="Proteomes" id="UP000032141"/>
    </source>
</evidence>
<name>A0A0D3CC33_BRAOL</name>
<dbReference type="EnsemblPlants" id="Bo5g034390.1">
    <property type="protein sequence ID" value="Bo5g034390.1"/>
    <property type="gene ID" value="Bo5g034390"/>
</dbReference>
<dbReference type="PANTHER" id="PTHR31111">
    <property type="entry name" value="BNAA05G37150D PROTEIN-RELATED"/>
    <property type="match status" value="1"/>
</dbReference>
<dbReference type="Proteomes" id="UP000032141">
    <property type="component" value="Chromosome C5"/>
</dbReference>
<dbReference type="Pfam" id="PF08268">
    <property type="entry name" value="FBA_3"/>
    <property type="match status" value="1"/>
</dbReference>
<dbReference type="InterPro" id="IPR017451">
    <property type="entry name" value="F-box-assoc_interact_dom"/>
</dbReference>
<reference evidence="2 3" key="1">
    <citation type="journal article" date="2014" name="Genome Biol.">
        <title>Transcriptome and methylome profiling reveals relics of genome dominance in the mesopolyploid Brassica oleracea.</title>
        <authorList>
            <person name="Parkin I.A."/>
            <person name="Koh C."/>
            <person name="Tang H."/>
            <person name="Robinson S.J."/>
            <person name="Kagale S."/>
            <person name="Clarke W.E."/>
            <person name="Town C.D."/>
            <person name="Nixon J."/>
            <person name="Krishnakumar V."/>
            <person name="Bidwell S.L."/>
            <person name="Denoeud F."/>
            <person name="Belcram H."/>
            <person name="Links M.G."/>
            <person name="Just J."/>
            <person name="Clarke C."/>
            <person name="Bender T."/>
            <person name="Huebert T."/>
            <person name="Mason A.S."/>
            <person name="Pires J.C."/>
            <person name="Barker G."/>
            <person name="Moore J."/>
            <person name="Walley P.G."/>
            <person name="Manoli S."/>
            <person name="Batley J."/>
            <person name="Edwards D."/>
            <person name="Nelson M.N."/>
            <person name="Wang X."/>
            <person name="Paterson A.H."/>
            <person name="King G."/>
            <person name="Bancroft I."/>
            <person name="Chalhoub B."/>
            <person name="Sharpe A.G."/>
        </authorList>
    </citation>
    <scope>NUCLEOTIDE SEQUENCE</scope>
    <source>
        <strain evidence="2 3">cv. TO1000</strain>
    </source>
</reference>
<dbReference type="OMA" id="DITMWIL"/>
<dbReference type="NCBIfam" id="TIGR01640">
    <property type="entry name" value="F_box_assoc_1"/>
    <property type="match status" value="1"/>
</dbReference>
<dbReference type="PANTHER" id="PTHR31111:SF42">
    <property type="entry name" value="F-BOX DOMAIN-CONTAINING PROTEIN"/>
    <property type="match status" value="1"/>
</dbReference>
<protein>
    <recommendedName>
        <fullName evidence="1">F-box associated beta-propeller type 3 domain-containing protein</fullName>
    </recommendedName>
</protein>